<accession>A0A9Q0RN09</accession>
<name>A0A9Q0RN09_BLOTA</name>
<evidence type="ECO:0000313" key="2">
    <source>
        <dbReference type="Proteomes" id="UP001142055"/>
    </source>
</evidence>
<evidence type="ECO:0000313" key="1">
    <source>
        <dbReference type="EMBL" id="KAJ6219101.1"/>
    </source>
</evidence>
<dbReference type="EMBL" id="JAPWDV010000002">
    <property type="protein sequence ID" value="KAJ6219101.1"/>
    <property type="molecule type" value="Genomic_DNA"/>
</dbReference>
<organism evidence="1 2">
    <name type="scientific">Blomia tropicalis</name>
    <name type="common">Mite</name>
    <dbReference type="NCBI Taxonomy" id="40697"/>
    <lineage>
        <taxon>Eukaryota</taxon>
        <taxon>Metazoa</taxon>
        <taxon>Ecdysozoa</taxon>
        <taxon>Arthropoda</taxon>
        <taxon>Chelicerata</taxon>
        <taxon>Arachnida</taxon>
        <taxon>Acari</taxon>
        <taxon>Acariformes</taxon>
        <taxon>Sarcoptiformes</taxon>
        <taxon>Astigmata</taxon>
        <taxon>Glycyphagoidea</taxon>
        <taxon>Echimyopodidae</taxon>
        <taxon>Blomia</taxon>
    </lineage>
</organism>
<feature type="non-terminal residue" evidence="1">
    <location>
        <position position="69"/>
    </location>
</feature>
<gene>
    <name evidence="1" type="ORF">RDWZM_004913</name>
</gene>
<sequence>TKYVNITNRTDGGVYYPDGNGYFHMINGTKINLGAHYHPHPHHHKLFPSVNQSRPFGTELNLGQLNFYK</sequence>
<reference evidence="1" key="1">
    <citation type="submission" date="2022-12" db="EMBL/GenBank/DDBJ databases">
        <title>Genome assemblies of Blomia tropicalis.</title>
        <authorList>
            <person name="Cui Y."/>
        </authorList>
    </citation>
    <scope>NUCLEOTIDE SEQUENCE</scope>
    <source>
        <tissue evidence="1">Adult mites</tissue>
    </source>
</reference>
<keyword evidence="2" id="KW-1185">Reference proteome</keyword>
<protein>
    <submittedName>
        <fullName evidence="1">Uncharacterized protein</fullName>
    </submittedName>
</protein>
<comment type="caution">
    <text evidence="1">The sequence shown here is derived from an EMBL/GenBank/DDBJ whole genome shotgun (WGS) entry which is preliminary data.</text>
</comment>
<proteinExistence type="predicted"/>
<feature type="non-terminal residue" evidence="1">
    <location>
        <position position="1"/>
    </location>
</feature>
<dbReference type="AlphaFoldDB" id="A0A9Q0RN09"/>
<dbReference type="Proteomes" id="UP001142055">
    <property type="component" value="Chromosome 2"/>
</dbReference>